<dbReference type="AlphaFoldDB" id="A0A1I7X0Y2"/>
<proteinExistence type="predicted"/>
<evidence type="ECO:0000313" key="3">
    <source>
        <dbReference type="WBParaSite" id="Hba_11103"/>
    </source>
</evidence>
<protein>
    <submittedName>
        <fullName evidence="3">Secreted protein</fullName>
    </submittedName>
</protein>
<dbReference type="Proteomes" id="UP000095283">
    <property type="component" value="Unplaced"/>
</dbReference>
<reference evidence="3" key="1">
    <citation type="submission" date="2016-11" db="UniProtKB">
        <authorList>
            <consortium name="WormBaseParasite"/>
        </authorList>
    </citation>
    <scope>IDENTIFICATION</scope>
</reference>
<evidence type="ECO:0000256" key="1">
    <source>
        <dbReference type="SAM" id="SignalP"/>
    </source>
</evidence>
<keyword evidence="1" id="KW-0732">Signal</keyword>
<keyword evidence="2" id="KW-1185">Reference proteome</keyword>
<organism evidence="2 3">
    <name type="scientific">Heterorhabditis bacteriophora</name>
    <name type="common">Entomopathogenic nematode worm</name>
    <dbReference type="NCBI Taxonomy" id="37862"/>
    <lineage>
        <taxon>Eukaryota</taxon>
        <taxon>Metazoa</taxon>
        <taxon>Ecdysozoa</taxon>
        <taxon>Nematoda</taxon>
        <taxon>Chromadorea</taxon>
        <taxon>Rhabditida</taxon>
        <taxon>Rhabditina</taxon>
        <taxon>Rhabditomorpha</taxon>
        <taxon>Strongyloidea</taxon>
        <taxon>Heterorhabditidae</taxon>
        <taxon>Heterorhabditis</taxon>
    </lineage>
</organism>
<sequence length="116" mass="13449">MFGSLFRPLTFAALLRALCVESLCINRSIFEDAQIISDDLFIKNSQLISIKMTSPDGEWQSFPLLTDRTLSHWAKGRYPKTLQMNHIETSFTIQGVKEMLQKYVIIVFHINLCLYF</sequence>
<feature type="signal peptide" evidence="1">
    <location>
        <begin position="1"/>
        <end position="17"/>
    </location>
</feature>
<accession>A0A1I7X0Y2</accession>
<evidence type="ECO:0000313" key="2">
    <source>
        <dbReference type="Proteomes" id="UP000095283"/>
    </source>
</evidence>
<name>A0A1I7X0Y2_HETBA</name>
<dbReference type="WBParaSite" id="Hba_11103">
    <property type="protein sequence ID" value="Hba_11103"/>
    <property type="gene ID" value="Hba_11103"/>
</dbReference>
<feature type="chain" id="PRO_5009310916" evidence="1">
    <location>
        <begin position="18"/>
        <end position="116"/>
    </location>
</feature>